<evidence type="ECO:0000313" key="13">
    <source>
        <dbReference type="EMBL" id="KKH08692.1"/>
    </source>
</evidence>
<dbReference type="EMBL" id="JJPX01000066">
    <property type="protein sequence ID" value="KKH11224.1"/>
    <property type="molecule type" value="Genomic_DNA"/>
</dbReference>
<dbReference type="EMBL" id="JJPG01000100">
    <property type="protein sequence ID" value="KKG50905.1"/>
    <property type="molecule type" value="Genomic_DNA"/>
</dbReference>
<evidence type="ECO:0000313" key="6">
    <source>
        <dbReference type="EMBL" id="KKG50905.1"/>
    </source>
</evidence>
<dbReference type="EMBL" id="JJOU01000151">
    <property type="protein sequence ID" value="KKG11912.1"/>
    <property type="molecule type" value="Genomic_DNA"/>
</dbReference>
<dbReference type="EMBL" id="JJPH01000021">
    <property type="protein sequence ID" value="KKG55380.1"/>
    <property type="molecule type" value="Genomic_DNA"/>
</dbReference>
<evidence type="ECO:0000313" key="28">
    <source>
        <dbReference type="Proteomes" id="UP000034921"/>
    </source>
</evidence>
<evidence type="ECO:0000313" key="26">
    <source>
        <dbReference type="Proteomes" id="UP000034667"/>
    </source>
</evidence>
<dbReference type="Proteomes" id="UP000034387">
    <property type="component" value="Unassembled WGS sequence"/>
</dbReference>
<proteinExistence type="predicted"/>
<dbReference type="EMBL" id="JJPB01000024">
    <property type="protein sequence ID" value="KKG34286.1"/>
    <property type="molecule type" value="Genomic_DNA"/>
</dbReference>
<dbReference type="Proteomes" id="UP000033889">
    <property type="component" value="Unassembled WGS sequence"/>
</dbReference>
<dbReference type="EMBL" id="JJPN01000033">
    <property type="protein sequence ID" value="KKG74331.1"/>
    <property type="molecule type" value="Genomic_DNA"/>
</dbReference>
<evidence type="ECO:0000313" key="2">
    <source>
        <dbReference type="EMBL" id="KKG34286.1"/>
    </source>
</evidence>
<dbReference type="EMBL" id="JJPE01000159">
    <property type="protein sequence ID" value="KKG39901.1"/>
    <property type="molecule type" value="Genomic_DNA"/>
</dbReference>
<dbReference type="Proteomes" id="UP000034047">
    <property type="component" value="Unassembled WGS sequence"/>
</dbReference>
<dbReference type="EMBL" id="JJPD01000105">
    <property type="protein sequence ID" value="KKG41069.1"/>
    <property type="molecule type" value="Genomic_DNA"/>
</dbReference>
<evidence type="ECO:0000313" key="18">
    <source>
        <dbReference type="Proteomes" id="UP000034047"/>
    </source>
</evidence>
<dbReference type="Proteomes" id="UP000034921">
    <property type="component" value="Unassembled WGS sequence"/>
</dbReference>
<evidence type="ECO:0000313" key="4">
    <source>
        <dbReference type="EMBL" id="KKG41069.1"/>
    </source>
</evidence>
<accession>A0A0F8HB23</accession>
<protein>
    <submittedName>
        <fullName evidence="5">Uncharacterized protein</fullName>
    </submittedName>
</protein>
<organism evidence="5 20">
    <name type="scientific">Methanosarcina mazei</name>
    <name type="common">Methanosarcina frisia</name>
    <dbReference type="NCBI Taxonomy" id="2209"/>
    <lineage>
        <taxon>Archaea</taxon>
        <taxon>Methanobacteriati</taxon>
        <taxon>Methanobacteriota</taxon>
        <taxon>Stenosarchaea group</taxon>
        <taxon>Methanomicrobia</taxon>
        <taxon>Methanosarcinales</taxon>
        <taxon>Methanosarcinaceae</taxon>
        <taxon>Methanosarcina</taxon>
    </lineage>
</organism>
<evidence type="ECO:0000313" key="5">
    <source>
        <dbReference type="EMBL" id="KKG41800.1"/>
    </source>
</evidence>
<evidence type="ECO:0000313" key="16">
    <source>
        <dbReference type="Proteomes" id="UP000033878"/>
    </source>
</evidence>
<sequence>MCEKQKSELLEPDLVLADTLINSCTREYLDGTGDIYIKFTSKLYQRSNGSRCMNVSWFVSGCQTTSKEFPFPAPCEMKITIWISEPINLPAIVHQVPSSCTASGAETIDVPSSGNYRTNVKLEAKCYAYLPVKTLIAIREGSCNCVI</sequence>
<evidence type="ECO:0000313" key="7">
    <source>
        <dbReference type="EMBL" id="KKG55380.1"/>
    </source>
</evidence>
<evidence type="ECO:0000313" key="15">
    <source>
        <dbReference type="EMBL" id="KKH28981.1"/>
    </source>
</evidence>
<dbReference type="Proteomes" id="UP000034243">
    <property type="component" value="Unassembled WGS sequence"/>
</dbReference>
<evidence type="ECO:0000313" key="30">
    <source>
        <dbReference type="Proteomes" id="UP000034950"/>
    </source>
</evidence>
<dbReference type="AlphaFoldDB" id="A0A0F8HB23"/>
<dbReference type="Proteomes" id="UP000034820">
    <property type="component" value="Unassembled WGS sequence"/>
</dbReference>
<dbReference type="Proteomes" id="UP000034409">
    <property type="component" value="Unassembled WGS sequence"/>
</dbReference>
<dbReference type="EMBL" id="JJPZ01000134">
    <property type="protein sequence ID" value="KKH07937.1"/>
    <property type="molecule type" value="Genomic_DNA"/>
</dbReference>
<evidence type="ECO:0000313" key="10">
    <source>
        <dbReference type="EMBL" id="KKG85765.1"/>
    </source>
</evidence>
<dbReference type="EMBL" id="JJPQ01000015">
    <property type="protein sequence ID" value="KKG85732.1"/>
    <property type="molecule type" value="Genomic_DNA"/>
</dbReference>
<dbReference type="Proteomes" id="UP000034950">
    <property type="component" value="Unassembled WGS sequence"/>
</dbReference>
<evidence type="ECO:0000313" key="17">
    <source>
        <dbReference type="Proteomes" id="UP000033889"/>
    </source>
</evidence>
<reference evidence="16 17" key="1">
    <citation type="journal article" date="2015" name="ISME J.">
        <title>Genomic and phenotypic differentiation among Methanosarcina mazei populations from Columbia River sediment.</title>
        <authorList>
            <person name="Youngblut N.D."/>
            <person name="Wirth J.S."/>
            <person name="Henriksen J.R."/>
            <person name="Smith M."/>
            <person name="Simon H."/>
            <person name="Metcalf W.W."/>
            <person name="Whitaker R.J."/>
        </authorList>
    </citation>
    <scope>NUCLEOTIDE SEQUENCE [LARGE SCALE GENOMIC DNA]</scope>
    <source>
        <strain evidence="15 28">1.F.M.0.5</strain>
        <strain evidence="1 18">2.F.T.2.6</strain>
        <strain evidence="2 16">3.F.A.1A.3</strain>
        <strain evidence="4 25">3.F.A.2.12</strain>
        <strain evidence="3 26">3.F.A.2.3</strain>
        <strain evidence="5 20">3.F.A.2.5</strain>
        <strain evidence="6 21">3.F.A.2.6</strain>
        <strain evidence="7 22">3.F.A.2.7</strain>
        <strain evidence="8 19">3.H.A.1A.2</strain>
        <strain evidence="9 17">3.H.A.2.5</strain>
        <strain evidence="10 30">3.H.A.2.6</strain>
        <strain evidence="11 24">3.H.A.2.8</strain>
        <strain evidence="14 23">3.H.M.2.7</strain>
        <strain evidence="13 27">3.H.T.1A.1</strain>
        <strain evidence="12 29">3.H.T.1A.2</strain>
    </source>
</reference>
<dbReference type="Proteomes" id="UP000034577">
    <property type="component" value="Unassembled WGS sequence"/>
</dbReference>
<evidence type="ECO:0000313" key="25">
    <source>
        <dbReference type="Proteomes" id="UP000034577"/>
    </source>
</evidence>
<dbReference type="Proteomes" id="UP000034151">
    <property type="component" value="Unassembled WGS sequence"/>
</dbReference>
<evidence type="ECO:0000313" key="22">
    <source>
        <dbReference type="Proteomes" id="UP000034243"/>
    </source>
</evidence>
<evidence type="ECO:0000313" key="9">
    <source>
        <dbReference type="EMBL" id="KKG85732.1"/>
    </source>
</evidence>
<dbReference type="Proteomes" id="UP000034074">
    <property type="component" value="Unassembled WGS sequence"/>
</dbReference>
<evidence type="ECO:0000313" key="19">
    <source>
        <dbReference type="Proteomes" id="UP000034074"/>
    </source>
</evidence>
<gene>
    <name evidence="1" type="ORF">DU34_04615</name>
    <name evidence="4" type="ORF">DU35_04330</name>
    <name evidence="7" type="ORF">DU36_19025</name>
    <name evidence="6" type="ORF">DU38_19060</name>
    <name evidence="5" type="ORF">DU39_18570</name>
    <name evidence="3" type="ORF">DU41_03320</name>
    <name evidence="14" type="ORF">DU42_03325</name>
    <name evidence="8" type="ORF">DU46_16605</name>
    <name evidence="2" type="ORF">DU49_19200</name>
    <name evidence="13" type="ORF">DU51_14095</name>
    <name evidence="10" type="ORF">DU57_01915</name>
    <name evidence="11" type="ORF">DU59_04990</name>
    <name evidence="15" type="ORF">DU60_19330</name>
    <name evidence="9" type="ORF">DU61_15580</name>
    <name evidence="12" type="ORF">DU62_17165</name>
</gene>
<dbReference type="EMBL" id="JJPY01000065">
    <property type="protein sequence ID" value="KKH08692.1"/>
    <property type="molecule type" value="Genomic_DNA"/>
</dbReference>
<dbReference type="RefSeq" id="WP_048037859.1">
    <property type="nucleotide sequence ID" value="NZ_JJPS01000031.1"/>
</dbReference>
<comment type="caution">
    <text evidence="5">The sequence shown here is derived from an EMBL/GenBank/DDBJ whole genome shotgun (WGS) entry which is preliminary data.</text>
</comment>
<evidence type="ECO:0000313" key="12">
    <source>
        <dbReference type="EMBL" id="KKH07937.1"/>
    </source>
</evidence>
<evidence type="ECO:0000313" key="27">
    <source>
        <dbReference type="Proteomes" id="UP000034820"/>
    </source>
</evidence>
<evidence type="ECO:0000313" key="11">
    <source>
        <dbReference type="EMBL" id="KKG93757.1"/>
    </source>
</evidence>
<evidence type="ECO:0000313" key="29">
    <source>
        <dbReference type="Proteomes" id="UP000034944"/>
    </source>
</evidence>
<evidence type="ECO:0000313" key="3">
    <source>
        <dbReference type="EMBL" id="KKG39901.1"/>
    </source>
</evidence>
<dbReference type="Proteomes" id="UP000034195">
    <property type="component" value="Unassembled WGS sequence"/>
</dbReference>
<evidence type="ECO:0000313" key="8">
    <source>
        <dbReference type="EMBL" id="KKG74331.1"/>
    </source>
</evidence>
<dbReference type="PATRIC" id="fig|2209.39.peg.4018"/>
<dbReference type="Proteomes" id="UP000033878">
    <property type="component" value="Unassembled WGS sequence"/>
</dbReference>
<evidence type="ECO:0000313" key="24">
    <source>
        <dbReference type="Proteomes" id="UP000034409"/>
    </source>
</evidence>
<dbReference type="EMBL" id="JJQE01000079">
    <property type="protein sequence ID" value="KKH28981.1"/>
    <property type="molecule type" value="Genomic_DNA"/>
</dbReference>
<dbReference type="EMBL" id="JJPS01000031">
    <property type="protein sequence ID" value="KKG93757.1"/>
    <property type="molecule type" value="Genomic_DNA"/>
</dbReference>
<evidence type="ECO:0000313" key="23">
    <source>
        <dbReference type="Proteomes" id="UP000034387"/>
    </source>
</evidence>
<dbReference type="Proteomes" id="UP000034944">
    <property type="component" value="Unassembled WGS sequence"/>
</dbReference>
<dbReference type="EMBL" id="JJPR01000099">
    <property type="protein sequence ID" value="KKG85765.1"/>
    <property type="molecule type" value="Genomic_DNA"/>
</dbReference>
<evidence type="ECO:0000313" key="1">
    <source>
        <dbReference type="EMBL" id="KKG11912.1"/>
    </source>
</evidence>
<evidence type="ECO:0000313" key="21">
    <source>
        <dbReference type="Proteomes" id="UP000034195"/>
    </source>
</evidence>
<evidence type="ECO:0000313" key="14">
    <source>
        <dbReference type="EMBL" id="KKH11224.1"/>
    </source>
</evidence>
<dbReference type="Proteomes" id="UP000034667">
    <property type="component" value="Unassembled WGS sequence"/>
</dbReference>
<name>A0A0F8HB23_METMZ</name>
<evidence type="ECO:0000313" key="20">
    <source>
        <dbReference type="Proteomes" id="UP000034151"/>
    </source>
</evidence>
<dbReference type="EMBL" id="JJPF01000094">
    <property type="protein sequence ID" value="KKG41800.1"/>
    <property type="molecule type" value="Genomic_DNA"/>
</dbReference>